<proteinExistence type="predicted"/>
<evidence type="ECO:0000259" key="2">
    <source>
        <dbReference type="Pfam" id="PF00561"/>
    </source>
</evidence>
<feature type="domain" description="AB hydrolase-1" evidence="2">
    <location>
        <begin position="36"/>
        <end position="151"/>
    </location>
</feature>
<dbReference type="PRINTS" id="PR00412">
    <property type="entry name" value="EPOXHYDRLASE"/>
</dbReference>
<reference evidence="3 4" key="1">
    <citation type="submission" date="2021-05" db="EMBL/GenBank/DDBJ databases">
        <title>Comparative genomic studies on the polysaccharide-degrading batcterial strains of the Flammeovirga genus.</title>
        <authorList>
            <person name="Zewei F."/>
            <person name="Zheng Z."/>
            <person name="Yu L."/>
            <person name="Ruyue G."/>
            <person name="Yanhong M."/>
            <person name="Yuanyuan C."/>
            <person name="Jingyan G."/>
            <person name="Wenjun H."/>
        </authorList>
    </citation>
    <scope>NUCLEOTIDE SEQUENCE [LARGE SCALE GENOMIC DNA]</scope>
    <source>
        <strain evidence="3 4">YS10</strain>
    </source>
</reference>
<dbReference type="NCBIfam" id="NF002938">
    <property type="entry name" value="PRK03592.1"/>
    <property type="match status" value="1"/>
</dbReference>
<evidence type="ECO:0000313" key="3">
    <source>
        <dbReference type="EMBL" id="QWG09257.1"/>
    </source>
</evidence>
<dbReference type="EC" id="3.8.1.5" evidence="3"/>
<dbReference type="Pfam" id="PF00561">
    <property type="entry name" value="Abhydrolase_1"/>
    <property type="match status" value="1"/>
</dbReference>
<dbReference type="RefSeq" id="WP_144075939.1">
    <property type="nucleotide sequence ID" value="NZ_CP076129.1"/>
</dbReference>
<accession>A0ABX8H0Y6</accession>
<dbReference type="EMBL" id="CP076129">
    <property type="protein sequence ID" value="QWG09257.1"/>
    <property type="molecule type" value="Genomic_DNA"/>
</dbReference>
<name>A0ABX8H0Y6_9BACT</name>
<dbReference type="InterPro" id="IPR029058">
    <property type="entry name" value="AB_hydrolase_fold"/>
</dbReference>
<dbReference type="InterPro" id="IPR000073">
    <property type="entry name" value="AB_hydrolase_1"/>
</dbReference>
<evidence type="ECO:0000313" key="4">
    <source>
        <dbReference type="Proteomes" id="UP000682802"/>
    </source>
</evidence>
<dbReference type="Gene3D" id="3.40.50.1820">
    <property type="entry name" value="alpha/beta hydrolase"/>
    <property type="match status" value="1"/>
</dbReference>
<evidence type="ECO:0000256" key="1">
    <source>
        <dbReference type="ARBA" id="ARBA00022801"/>
    </source>
</evidence>
<gene>
    <name evidence="3" type="ORF">KM029_21875</name>
</gene>
<dbReference type="GO" id="GO:0018786">
    <property type="term" value="F:haloalkane dehalogenase activity"/>
    <property type="evidence" value="ECO:0007669"/>
    <property type="project" value="UniProtKB-EC"/>
</dbReference>
<sequence length="292" mass="33556">MEGNKKKISAEFPFESKFLEVNGSKMHYIDEGEGDTILFLHGNPTSSYLWRNIIPYLKPLGRCIAPDLIGMGKSDKPNIGYSYKDHTDYLTKFIDNLDLKNITLVLHDWGSGIGFHYANTHRDNIKAIAFMEAMVKPIEPSPEMQTAFKMMRTKGIGWLMISVGNMFINKMLPSMINRTLTEEEFNYYKAPYPTVGSRKALREFPRNVPIGEEPKFSYDRIKAYGEWLTETDLPKLLLYVTPGALIRDVDVKFIKENFSNLKAVDVGEGLHFIQEDNPHQIGEEIAQWYKEL</sequence>
<dbReference type="SUPFAM" id="SSF53474">
    <property type="entry name" value="alpha/beta-Hydrolases"/>
    <property type="match status" value="1"/>
</dbReference>
<keyword evidence="4" id="KW-1185">Reference proteome</keyword>
<protein>
    <submittedName>
        <fullName evidence="3">Haloalkane dehalogenase</fullName>
        <ecNumber evidence="3">3.8.1.5</ecNumber>
    </submittedName>
</protein>
<organism evidence="3 4">
    <name type="scientific">Flammeovirga kamogawensis</name>
    <dbReference type="NCBI Taxonomy" id="373891"/>
    <lineage>
        <taxon>Bacteria</taxon>
        <taxon>Pseudomonadati</taxon>
        <taxon>Bacteroidota</taxon>
        <taxon>Cytophagia</taxon>
        <taxon>Cytophagales</taxon>
        <taxon>Flammeovirgaceae</taxon>
        <taxon>Flammeovirga</taxon>
    </lineage>
</organism>
<dbReference type="InterPro" id="IPR000639">
    <property type="entry name" value="Epox_hydrolase-like"/>
</dbReference>
<keyword evidence="1 3" id="KW-0378">Hydrolase</keyword>
<dbReference type="PANTHER" id="PTHR43329">
    <property type="entry name" value="EPOXIDE HYDROLASE"/>
    <property type="match status" value="1"/>
</dbReference>
<dbReference type="Proteomes" id="UP000682802">
    <property type="component" value="Chromosome 2"/>
</dbReference>